<gene>
    <name evidence="1" type="ORF">WRSd3_p00198</name>
</gene>
<keyword evidence="1" id="KW-0614">Plasmid</keyword>
<dbReference type="Proteomes" id="UP000017944">
    <property type="component" value="Unassembled WGS sequence"/>
</dbReference>
<evidence type="ECO:0000313" key="1">
    <source>
        <dbReference type="EMBL" id="ESU76046.1"/>
    </source>
</evidence>
<proteinExistence type="predicted"/>
<sequence length="48" mass="5635">MYMKEINLLFNPIVLEGNYTPVERNLSRLNEGMQYAKRHFTGIQTSCL</sequence>
<dbReference type="EMBL" id="AXUT01000778">
    <property type="protein sequence ID" value="ESU76046.1"/>
    <property type="molecule type" value="Genomic_DNA"/>
</dbReference>
<dbReference type="AlphaFoldDB" id="A0A090N9I5"/>
<evidence type="ECO:0000313" key="2">
    <source>
        <dbReference type="Proteomes" id="UP000017944"/>
    </source>
</evidence>
<organism evidence="1 2">
    <name type="scientific">Shigella dysenteriae WRSd3</name>
    <dbReference type="NCBI Taxonomy" id="1401327"/>
    <lineage>
        <taxon>Bacteria</taxon>
        <taxon>Pseudomonadati</taxon>
        <taxon>Pseudomonadota</taxon>
        <taxon>Gammaproteobacteria</taxon>
        <taxon>Enterobacterales</taxon>
        <taxon>Enterobacteriaceae</taxon>
        <taxon>Shigella</taxon>
    </lineage>
</organism>
<dbReference type="Pfam" id="PF09482">
    <property type="entry name" value="OrgA_MxiK"/>
    <property type="match status" value="1"/>
</dbReference>
<dbReference type="InterPro" id="IPR013388">
    <property type="entry name" value="T3SS_OrgA/MxiK"/>
</dbReference>
<accession>A0A090N9I5</accession>
<name>A0A090N9I5_SHIDY</name>
<geneLocation type="plasmid" evidence="1">
    <name>unnamed</name>
</geneLocation>
<comment type="caution">
    <text evidence="1">The sequence shown here is derived from an EMBL/GenBank/DDBJ whole genome shotgun (WGS) entry which is preliminary data.</text>
</comment>
<protein>
    <submittedName>
        <fullName evidence="1">MxiK protein</fullName>
    </submittedName>
</protein>
<reference evidence="1 2" key="1">
    <citation type="submission" date="2013-10" db="EMBL/GenBank/DDBJ databases">
        <title>Draft genomes and the virulence plasmids of Sd1617 vaccine constructs: WRSd3 and WRSd5.</title>
        <authorList>
            <person name="Aksomboon Vongsawan A."/>
            <person name="Venkatesan M.M."/>
            <person name="Vaisvil B."/>
            <person name="Emel G."/>
            <person name="Kepatral V."/>
            <person name="Sethabutr O."/>
            <person name="Serichantalergs O."/>
            <person name="Mason C."/>
        </authorList>
    </citation>
    <scope>NUCLEOTIDE SEQUENCE [LARGE SCALE GENOMIC DNA]</scope>
    <source>
        <strain evidence="1 2">WRSd3</strain>
        <plasmid evidence="1">unnamed</plasmid>
    </source>
</reference>